<dbReference type="AlphaFoldDB" id="A0AAF3FJT9"/>
<proteinExistence type="predicted"/>
<dbReference type="Proteomes" id="UP000887575">
    <property type="component" value="Unassembled WGS sequence"/>
</dbReference>
<dbReference type="WBParaSite" id="MBELARI_LOCUS7011">
    <property type="protein sequence ID" value="MBELARI_LOCUS7011"/>
    <property type="gene ID" value="MBELARI_LOCUS7011"/>
</dbReference>
<evidence type="ECO:0000313" key="2">
    <source>
        <dbReference type="WBParaSite" id="MBELARI_LOCUS7011"/>
    </source>
</evidence>
<accession>A0AAF3FJT9</accession>
<protein>
    <recommendedName>
        <fullName evidence="3">F-box domain-containing protein</fullName>
    </recommendedName>
</protein>
<reference evidence="2" key="1">
    <citation type="submission" date="2024-02" db="UniProtKB">
        <authorList>
            <consortium name="WormBaseParasite"/>
        </authorList>
    </citation>
    <scope>IDENTIFICATION</scope>
</reference>
<name>A0AAF3FJT9_9BILA</name>
<organism evidence="1 2">
    <name type="scientific">Mesorhabditis belari</name>
    <dbReference type="NCBI Taxonomy" id="2138241"/>
    <lineage>
        <taxon>Eukaryota</taxon>
        <taxon>Metazoa</taxon>
        <taxon>Ecdysozoa</taxon>
        <taxon>Nematoda</taxon>
        <taxon>Chromadorea</taxon>
        <taxon>Rhabditida</taxon>
        <taxon>Rhabditina</taxon>
        <taxon>Rhabditomorpha</taxon>
        <taxon>Rhabditoidea</taxon>
        <taxon>Rhabditidae</taxon>
        <taxon>Mesorhabditinae</taxon>
        <taxon>Mesorhabditis</taxon>
    </lineage>
</organism>
<sequence length="382" mass="44065">MTLEIYSKRKPHPFLGLYSKRISFNRLPNELKLLCFSFLDIEALLRLLRTAYAPRCLIFSHGPFPKKVDQISLVADFSNEVTLSVAWRGKRVPIKLKTHQEKDTIEVNHHLFDGSPSRLWRLTRSIEHVDLLLIPLWTKPVFPHLDSIVRSGTPQLERVLKVAKKEARFFPGLKTINNVQVESTLDVVKTIFDTFRPAIHNSLQVEVLRGDDAEISAYCSTLFEKRSCFFWGSASKYYWVFMSTPGSGTIFIEDLQWFLFKGLVNKVLEEGIGDSPALIAHHIDTAQHTDPEKHRHTHLRSLRKLFEEAGAESVWLSPAERGEIRARLVAAYKNSSETRRIKYFPKTFYFVKTFGKKQQTFLLNVSEKNAPFHVQFVALSLH</sequence>
<evidence type="ECO:0008006" key="3">
    <source>
        <dbReference type="Google" id="ProtNLM"/>
    </source>
</evidence>
<evidence type="ECO:0000313" key="1">
    <source>
        <dbReference type="Proteomes" id="UP000887575"/>
    </source>
</evidence>
<keyword evidence="1" id="KW-1185">Reference proteome</keyword>